<dbReference type="GO" id="GO:0099402">
    <property type="term" value="P:plant organ development"/>
    <property type="evidence" value="ECO:0007669"/>
    <property type="project" value="InterPro"/>
</dbReference>
<reference evidence="13 14" key="1">
    <citation type="submission" date="2024-05" db="EMBL/GenBank/DDBJ databases">
        <title>Haplotype-resolved chromosome-level genome assembly of Huyou (Citrus changshanensis).</title>
        <authorList>
            <person name="Miao C."/>
            <person name="Chen W."/>
            <person name="Wu Y."/>
            <person name="Wang L."/>
            <person name="Zhao S."/>
            <person name="Grierson D."/>
            <person name="Xu C."/>
            <person name="Chen K."/>
        </authorList>
    </citation>
    <scope>NUCLEOTIDE SEQUENCE [LARGE SCALE GENOMIC DNA]</scope>
    <source>
        <strain evidence="13">01-14</strain>
        <tissue evidence="13">Leaf</tissue>
    </source>
</reference>
<evidence type="ECO:0000256" key="2">
    <source>
        <dbReference type="ARBA" id="ARBA00022473"/>
    </source>
</evidence>
<comment type="subcellular location">
    <subcellularLocation>
        <location evidence="1 9 10">Nucleus</location>
    </subcellularLocation>
</comment>
<dbReference type="PANTHER" id="PTHR45940">
    <property type="entry name" value="WUSCHEL-RELATED HOMEOBOX 1-RELATED"/>
    <property type="match status" value="1"/>
</dbReference>
<gene>
    <name evidence="13" type="ORF">WN944_001343</name>
</gene>
<feature type="domain" description="Homeobox" evidence="12">
    <location>
        <begin position="80"/>
        <end position="135"/>
    </location>
</feature>
<name>A0AAP0MJ50_9ROSI</name>
<keyword evidence="4 9" id="KW-0238">DNA-binding</keyword>
<dbReference type="Gene3D" id="1.10.10.60">
    <property type="entry name" value="Homeodomain-like"/>
    <property type="match status" value="1"/>
</dbReference>
<comment type="caution">
    <text evidence="13">The sequence shown here is derived from an EMBL/GenBank/DDBJ whole genome shotgun (WGS) entry which is preliminary data.</text>
</comment>
<protein>
    <recommendedName>
        <fullName evidence="12">Homeobox domain-containing protein</fullName>
    </recommendedName>
</protein>
<evidence type="ECO:0000313" key="14">
    <source>
        <dbReference type="Proteomes" id="UP001428341"/>
    </source>
</evidence>
<comment type="similarity">
    <text evidence="8">Belongs to the WUS homeobox family.</text>
</comment>
<sequence length="354" mass="40100">MWMMGYNDSGDSFNGRKLRPLIPRPLPNSTTTAINNNPSRIHGTDFFGLNHHLGSHFGEQNKREFSSTPPVVVSSRWNPTPEQLRTLEDLYRRGTRTPSADQIQHITAQLRRFGKIEGKNVFYWFQNHKARERQKRRRQMESSPADHHHHNNNNNNLDIEILKESAASKTGFEIEQTKNWAAPTNCSTLAEESVSAQRSTKVATAEYNRQGGWVQFDEAAAGEIQQQRQCFVERNATWQMMQYCSCPHQTAPTPTAMDQKQLIEGAHDLSIFISPYKENGHGFNNCLNHNIVNDEEDHGCGESQTLQLFPLRTGGSSDDGIDDNLDKATDVSVAAIDANNSNPCQFFEFLPLKN</sequence>
<proteinExistence type="inferred from homology"/>
<keyword evidence="14" id="KW-1185">Reference proteome</keyword>
<dbReference type="InterPro" id="IPR001356">
    <property type="entry name" value="HD"/>
</dbReference>
<accession>A0AAP0MJ50</accession>
<evidence type="ECO:0000313" key="13">
    <source>
        <dbReference type="EMBL" id="KAK9208982.1"/>
    </source>
</evidence>
<evidence type="ECO:0000256" key="6">
    <source>
        <dbReference type="ARBA" id="ARBA00023163"/>
    </source>
</evidence>
<evidence type="ECO:0000256" key="8">
    <source>
        <dbReference type="ARBA" id="ARBA00024040"/>
    </source>
</evidence>
<dbReference type="CDD" id="cd00086">
    <property type="entry name" value="homeodomain"/>
    <property type="match status" value="1"/>
</dbReference>
<evidence type="ECO:0000256" key="1">
    <source>
        <dbReference type="ARBA" id="ARBA00004123"/>
    </source>
</evidence>
<keyword evidence="2" id="KW-0217">Developmental protein</keyword>
<keyword evidence="5 9" id="KW-0371">Homeobox</keyword>
<dbReference type="InterPro" id="IPR009057">
    <property type="entry name" value="Homeodomain-like_sf"/>
</dbReference>
<dbReference type="PROSITE" id="PS50071">
    <property type="entry name" value="HOMEOBOX_2"/>
    <property type="match status" value="1"/>
</dbReference>
<dbReference type="SMART" id="SM00389">
    <property type="entry name" value="HOX"/>
    <property type="match status" value="1"/>
</dbReference>
<evidence type="ECO:0000256" key="10">
    <source>
        <dbReference type="RuleBase" id="RU000682"/>
    </source>
</evidence>
<evidence type="ECO:0000256" key="11">
    <source>
        <dbReference type="SAM" id="MobiDB-lite"/>
    </source>
</evidence>
<evidence type="ECO:0000256" key="9">
    <source>
        <dbReference type="PROSITE-ProRule" id="PRU00108"/>
    </source>
</evidence>
<feature type="region of interest" description="Disordered" evidence="11">
    <location>
        <begin position="132"/>
        <end position="155"/>
    </location>
</feature>
<dbReference type="InterPro" id="IPR044555">
    <property type="entry name" value="WUSCHEL-like"/>
</dbReference>
<evidence type="ECO:0000256" key="7">
    <source>
        <dbReference type="ARBA" id="ARBA00023242"/>
    </source>
</evidence>
<keyword evidence="3" id="KW-0805">Transcription regulation</keyword>
<dbReference type="EMBL" id="JBCGBO010000004">
    <property type="protein sequence ID" value="KAK9208982.1"/>
    <property type="molecule type" value="Genomic_DNA"/>
</dbReference>
<dbReference type="GO" id="GO:0003677">
    <property type="term" value="F:DNA binding"/>
    <property type="evidence" value="ECO:0007669"/>
    <property type="project" value="UniProtKB-UniRule"/>
</dbReference>
<dbReference type="Proteomes" id="UP001428341">
    <property type="component" value="Unassembled WGS sequence"/>
</dbReference>
<keyword evidence="7 9" id="KW-0539">Nucleus</keyword>
<dbReference type="GO" id="GO:0003700">
    <property type="term" value="F:DNA-binding transcription factor activity"/>
    <property type="evidence" value="ECO:0007669"/>
    <property type="project" value="InterPro"/>
</dbReference>
<evidence type="ECO:0000256" key="3">
    <source>
        <dbReference type="ARBA" id="ARBA00023015"/>
    </source>
</evidence>
<dbReference type="FunFam" id="1.10.10.60:FF:000146">
    <property type="entry name" value="WUSCHEL-related homeobox 4"/>
    <property type="match status" value="1"/>
</dbReference>
<dbReference type="AlphaFoldDB" id="A0AAP0MJ50"/>
<keyword evidence="6" id="KW-0804">Transcription</keyword>
<evidence type="ECO:0000256" key="5">
    <source>
        <dbReference type="ARBA" id="ARBA00023155"/>
    </source>
</evidence>
<dbReference type="SUPFAM" id="SSF46689">
    <property type="entry name" value="Homeodomain-like"/>
    <property type="match status" value="1"/>
</dbReference>
<dbReference type="Pfam" id="PF00046">
    <property type="entry name" value="Homeodomain"/>
    <property type="match status" value="1"/>
</dbReference>
<evidence type="ECO:0000256" key="4">
    <source>
        <dbReference type="ARBA" id="ARBA00023125"/>
    </source>
</evidence>
<dbReference type="GO" id="GO:0005634">
    <property type="term" value="C:nucleus"/>
    <property type="evidence" value="ECO:0007669"/>
    <property type="project" value="UniProtKB-SubCell"/>
</dbReference>
<feature type="DNA-binding region" description="Homeobox" evidence="9">
    <location>
        <begin position="82"/>
        <end position="136"/>
    </location>
</feature>
<dbReference type="PANTHER" id="PTHR45940:SF13">
    <property type="entry name" value="WUSCHEL-RELATED HOMEOBOX 1"/>
    <property type="match status" value="1"/>
</dbReference>
<evidence type="ECO:0000259" key="12">
    <source>
        <dbReference type="PROSITE" id="PS50071"/>
    </source>
</evidence>
<organism evidence="13 14">
    <name type="scientific">Citrus x changshan-huyou</name>
    <dbReference type="NCBI Taxonomy" id="2935761"/>
    <lineage>
        <taxon>Eukaryota</taxon>
        <taxon>Viridiplantae</taxon>
        <taxon>Streptophyta</taxon>
        <taxon>Embryophyta</taxon>
        <taxon>Tracheophyta</taxon>
        <taxon>Spermatophyta</taxon>
        <taxon>Magnoliopsida</taxon>
        <taxon>eudicotyledons</taxon>
        <taxon>Gunneridae</taxon>
        <taxon>Pentapetalae</taxon>
        <taxon>rosids</taxon>
        <taxon>malvids</taxon>
        <taxon>Sapindales</taxon>
        <taxon>Rutaceae</taxon>
        <taxon>Aurantioideae</taxon>
        <taxon>Citrus</taxon>
    </lineage>
</organism>